<accession>A0A5B7AS59</accession>
<dbReference type="InterPro" id="IPR013083">
    <property type="entry name" value="Znf_RING/FYVE/PHD"/>
</dbReference>
<organism evidence="8">
    <name type="scientific">Davidia involucrata</name>
    <name type="common">Dove tree</name>
    <dbReference type="NCBI Taxonomy" id="16924"/>
    <lineage>
        <taxon>Eukaryota</taxon>
        <taxon>Viridiplantae</taxon>
        <taxon>Streptophyta</taxon>
        <taxon>Embryophyta</taxon>
        <taxon>Tracheophyta</taxon>
        <taxon>Spermatophyta</taxon>
        <taxon>Magnoliopsida</taxon>
        <taxon>eudicotyledons</taxon>
        <taxon>Gunneridae</taxon>
        <taxon>Pentapetalae</taxon>
        <taxon>asterids</taxon>
        <taxon>Cornales</taxon>
        <taxon>Nyssaceae</taxon>
        <taxon>Davidia</taxon>
    </lineage>
</organism>
<reference evidence="8" key="1">
    <citation type="submission" date="2019-08" db="EMBL/GenBank/DDBJ databases">
        <title>Reference gene set and small RNA set construction with multiple tissues from Davidia involucrata Baill.</title>
        <authorList>
            <person name="Yang H."/>
            <person name="Zhou C."/>
            <person name="Li G."/>
            <person name="Wang J."/>
            <person name="Gao P."/>
            <person name="Wang M."/>
            <person name="Wang R."/>
            <person name="Zhao Y."/>
        </authorList>
    </citation>
    <scope>NUCLEOTIDE SEQUENCE</scope>
    <source>
        <tissue evidence="8">Mixed with DoveR01_LX</tissue>
    </source>
</reference>
<dbReference type="EMBL" id="GHES01028249">
    <property type="protein sequence ID" value="MPA58808.1"/>
    <property type="molecule type" value="Transcribed_RNA"/>
</dbReference>
<dbReference type="AlphaFoldDB" id="A0A5B7AS59"/>
<name>A0A5B7AS59_DAVIN</name>
<keyword evidence="5" id="KW-0175">Coiled coil</keyword>
<sequence length="334" mass="37138">MFGGGDNSNPLFPVFPEENRFQFDANTLPQLQLFGDFPVGCSVDRLNYMGNEQASAPNRPIKRSRGPEPISRQQKLQISLNNNFCQDEVGQTGSILNPNPVSTGLRLSYEEDEHNSSITSAGESMKAALPGIFSVSDCLKIEIDRQTEEFDHYIRVQEDSIMKGLRDLKQRHTASFLNALEEGVTKKLHEKEVEIETINRKNKELGERIKQVAMEAQSWHYRAKYNESVVNVLKSNLQQVIAQSAVQVKEGCGDSEADDAASYTSQNHQGIVGGSGNPVSMKKQLNCRACKGKEVSVLLLPCRHLCLCKDCEGFIDICPVCAVMKTTSVQVYMS</sequence>
<keyword evidence="1" id="KW-0479">Metal-binding</keyword>
<evidence type="ECO:0000256" key="1">
    <source>
        <dbReference type="ARBA" id="ARBA00022723"/>
    </source>
</evidence>
<evidence type="ECO:0000313" key="8">
    <source>
        <dbReference type="EMBL" id="MPA58808.1"/>
    </source>
</evidence>
<evidence type="ECO:0000259" key="7">
    <source>
        <dbReference type="PROSITE" id="PS50089"/>
    </source>
</evidence>
<dbReference type="FunFam" id="1.10.1170.10:FF:000002">
    <property type="entry name" value="Baculoviral IAP repeat containing 7"/>
    <property type="match status" value="1"/>
</dbReference>
<evidence type="ECO:0000256" key="5">
    <source>
        <dbReference type="SAM" id="Coils"/>
    </source>
</evidence>
<dbReference type="Gene3D" id="3.30.40.10">
    <property type="entry name" value="Zinc/RING finger domain, C3HC4 (zinc finger)"/>
    <property type="match status" value="1"/>
</dbReference>
<keyword evidence="3" id="KW-0862">Zinc</keyword>
<evidence type="ECO:0000256" key="3">
    <source>
        <dbReference type="ARBA" id="ARBA00022833"/>
    </source>
</evidence>
<evidence type="ECO:0000256" key="2">
    <source>
        <dbReference type="ARBA" id="ARBA00022771"/>
    </source>
</evidence>
<dbReference type="PANTHER" id="PTHR42647">
    <property type="entry name" value="SBP (S-RIBONUCLEASE BINDING PROTEIN) FAMILY PROTEIN"/>
    <property type="match status" value="1"/>
</dbReference>
<feature type="region of interest" description="Disordered" evidence="6">
    <location>
        <begin position="257"/>
        <end position="277"/>
    </location>
</feature>
<gene>
    <name evidence="8" type="ORF">Din_028249</name>
</gene>
<dbReference type="PROSITE" id="PS50089">
    <property type="entry name" value="ZF_RING_2"/>
    <property type="match status" value="1"/>
</dbReference>
<dbReference type="FunFam" id="3.30.40.10:FF:000239">
    <property type="entry name" value="probable BOI-related E3 ubiquitin-protein ligase 2"/>
    <property type="match status" value="1"/>
</dbReference>
<protein>
    <recommendedName>
        <fullName evidence="7">RING-type domain-containing protein</fullName>
    </recommendedName>
</protein>
<keyword evidence="2 4" id="KW-0863">Zinc-finger</keyword>
<dbReference type="PIRSF" id="PIRSF036836">
    <property type="entry name" value="RNase_bind_SBP1"/>
    <property type="match status" value="1"/>
</dbReference>
<evidence type="ECO:0000256" key="4">
    <source>
        <dbReference type="PROSITE-ProRule" id="PRU00175"/>
    </source>
</evidence>
<dbReference type="InterPro" id="IPR001841">
    <property type="entry name" value="Znf_RING"/>
</dbReference>
<dbReference type="GO" id="GO:0008270">
    <property type="term" value="F:zinc ion binding"/>
    <property type="evidence" value="ECO:0007669"/>
    <property type="project" value="UniProtKB-KW"/>
</dbReference>
<feature type="domain" description="RING-type" evidence="7">
    <location>
        <begin position="287"/>
        <end position="321"/>
    </location>
</feature>
<dbReference type="GO" id="GO:0004842">
    <property type="term" value="F:ubiquitin-protein transferase activity"/>
    <property type="evidence" value="ECO:0007669"/>
    <property type="project" value="TreeGrafter"/>
</dbReference>
<dbReference type="CDD" id="cd16649">
    <property type="entry name" value="mRING-HC-C3HC5_CGRF1-like"/>
    <property type="match status" value="1"/>
</dbReference>
<dbReference type="Pfam" id="PF13920">
    <property type="entry name" value="zf-C3HC4_3"/>
    <property type="match status" value="1"/>
</dbReference>
<proteinExistence type="predicted"/>
<evidence type="ECO:0000256" key="6">
    <source>
        <dbReference type="SAM" id="MobiDB-lite"/>
    </source>
</evidence>
<dbReference type="PANTHER" id="PTHR42647:SF50">
    <property type="entry name" value="BOI-RELATED E3 UBIQUITIN-PROTEIN LIGASE 1-LIKE ISOFORM X1"/>
    <property type="match status" value="1"/>
</dbReference>
<feature type="coiled-coil region" evidence="5">
    <location>
        <begin position="188"/>
        <end position="215"/>
    </location>
</feature>